<dbReference type="Proteomes" id="UP000711996">
    <property type="component" value="Unassembled WGS sequence"/>
</dbReference>
<dbReference type="EMBL" id="QPMT01000081">
    <property type="protein sequence ID" value="KAF4843754.1"/>
    <property type="molecule type" value="Genomic_DNA"/>
</dbReference>
<feature type="region of interest" description="Disordered" evidence="1">
    <location>
        <begin position="65"/>
        <end position="89"/>
    </location>
</feature>
<dbReference type="OrthoDB" id="4845568at2759"/>
<organism evidence="2 3">
    <name type="scientific">Colletotrichum siamense</name>
    <name type="common">Anthracnose fungus</name>
    <dbReference type="NCBI Taxonomy" id="690259"/>
    <lineage>
        <taxon>Eukaryota</taxon>
        <taxon>Fungi</taxon>
        <taxon>Dikarya</taxon>
        <taxon>Ascomycota</taxon>
        <taxon>Pezizomycotina</taxon>
        <taxon>Sordariomycetes</taxon>
        <taxon>Hypocreomycetidae</taxon>
        <taxon>Glomerellales</taxon>
        <taxon>Glomerellaceae</taxon>
        <taxon>Colletotrichum</taxon>
        <taxon>Colletotrichum gloeosporioides species complex</taxon>
    </lineage>
</organism>
<evidence type="ECO:0000313" key="3">
    <source>
        <dbReference type="Proteomes" id="UP000711996"/>
    </source>
</evidence>
<proteinExistence type="predicted"/>
<reference evidence="2" key="1">
    <citation type="submission" date="2019-06" db="EMBL/GenBank/DDBJ databases">
        <authorList>
            <person name="Gan P."/>
            <person name="Shirasu K."/>
        </authorList>
    </citation>
    <scope>NUCLEOTIDE SEQUENCE [LARGE SCALE GENOMIC DNA]</scope>
    <source>
        <strain evidence="2">CAD2</strain>
    </source>
</reference>
<protein>
    <submittedName>
        <fullName evidence="2">Uncharacterized protein</fullName>
    </submittedName>
</protein>
<name>A0A9P5EIV2_COLSI</name>
<evidence type="ECO:0000256" key="1">
    <source>
        <dbReference type="SAM" id="MobiDB-lite"/>
    </source>
</evidence>
<sequence length="429" mass="45877">MSDFRYLPFPLPADATLTLTTTITRDPSAPIPTTSTPPSITTASLQDPSQTLSITTITLRVTDTPSNSSSILRTAVSSSPTPSGPAHKPAVRGDITPTFYILALVPILVMILCAYESYTHRKIDAKQKNITTTRAAAPRNHPNGDIELQDLSTAPAAPLRQYWWFEDDTVTNQVSTDTDDRGVPYNALCHPRPPPPLPSLWTASWWPYSRGSGQGRPHGTLPSWGRRHTFSECGSYPYTFDPSRPRLGLKFEPLNQEVRRRGRNGGGGEVYSRRLIATDTAPAAAETDLVPSRPSTPDWAAGIPSYYNNGRSPTLNYSSSVSSCSSASVADKGKATASSSGNGNGNRSEATTAAVPDGSGIGTDQNATTTTAATSRRPRNVAAGEGSSSSTDASQSADAPKNLPPRCDTCRAWPLIEWPRLCTSCGRVV</sequence>
<accession>A0A9P5EIV2</accession>
<feature type="region of interest" description="Disordered" evidence="1">
    <location>
        <begin position="333"/>
        <end position="404"/>
    </location>
</feature>
<feature type="compositionally biased region" description="Polar residues" evidence="1">
    <location>
        <begin position="65"/>
        <end position="81"/>
    </location>
</feature>
<feature type="compositionally biased region" description="Low complexity" evidence="1">
    <location>
        <begin position="24"/>
        <end position="44"/>
    </location>
</feature>
<feature type="compositionally biased region" description="Low complexity" evidence="1">
    <location>
        <begin position="382"/>
        <end position="399"/>
    </location>
</feature>
<comment type="caution">
    <text evidence="2">The sequence shown here is derived from an EMBL/GenBank/DDBJ whole genome shotgun (WGS) entry which is preliminary data.</text>
</comment>
<dbReference type="AlphaFoldDB" id="A0A9P5EIV2"/>
<feature type="region of interest" description="Disordered" evidence="1">
    <location>
        <begin position="24"/>
        <end position="45"/>
    </location>
</feature>
<gene>
    <name evidence="2" type="ORF">CGCSCA2_v014186</name>
</gene>
<keyword evidence="3" id="KW-1185">Reference proteome</keyword>
<evidence type="ECO:0000313" key="2">
    <source>
        <dbReference type="EMBL" id="KAF4843754.1"/>
    </source>
</evidence>